<dbReference type="Pfam" id="PF03477">
    <property type="entry name" value="ATP-cone"/>
    <property type="match status" value="1"/>
</dbReference>
<keyword evidence="1 3" id="KW-0547">Nucleotide-binding</keyword>
<keyword evidence="2 3" id="KW-0067">ATP-binding</keyword>
<name>A0A9D2PRT4_9FIRM</name>
<dbReference type="Proteomes" id="UP000823886">
    <property type="component" value="Unassembled WGS sequence"/>
</dbReference>
<dbReference type="GO" id="GO:0031250">
    <property type="term" value="C:anaerobic ribonucleoside-triphosphate reductase complex"/>
    <property type="evidence" value="ECO:0007669"/>
    <property type="project" value="TreeGrafter"/>
</dbReference>
<evidence type="ECO:0000313" key="5">
    <source>
        <dbReference type="EMBL" id="HJC64607.1"/>
    </source>
</evidence>
<organism evidence="5 6">
    <name type="scientific">Candidatus Blautia merdavium</name>
    <dbReference type="NCBI Taxonomy" id="2838494"/>
    <lineage>
        <taxon>Bacteria</taxon>
        <taxon>Bacillati</taxon>
        <taxon>Bacillota</taxon>
        <taxon>Clostridia</taxon>
        <taxon>Lachnospirales</taxon>
        <taxon>Lachnospiraceae</taxon>
        <taxon>Blautia</taxon>
    </lineage>
</organism>
<dbReference type="SUPFAM" id="SSF51998">
    <property type="entry name" value="PFL-like glycyl radical enzymes"/>
    <property type="match status" value="1"/>
</dbReference>
<dbReference type="GO" id="GO:0006260">
    <property type="term" value="P:DNA replication"/>
    <property type="evidence" value="ECO:0007669"/>
    <property type="project" value="InterPro"/>
</dbReference>
<dbReference type="InterPro" id="IPR012833">
    <property type="entry name" value="NrdD"/>
</dbReference>
<evidence type="ECO:0000259" key="4">
    <source>
        <dbReference type="PROSITE" id="PS51161"/>
    </source>
</evidence>
<dbReference type="Gene3D" id="3.20.70.20">
    <property type="match status" value="1"/>
</dbReference>
<evidence type="ECO:0000256" key="3">
    <source>
        <dbReference type="PROSITE-ProRule" id="PRU00492"/>
    </source>
</evidence>
<dbReference type="GO" id="GO:0005524">
    <property type="term" value="F:ATP binding"/>
    <property type="evidence" value="ECO:0007669"/>
    <property type="project" value="UniProtKB-UniRule"/>
</dbReference>
<protein>
    <submittedName>
        <fullName evidence="5">Anaerobic ribonucleoside-triphosphate reductase</fullName>
        <ecNumber evidence="5">1.17.4.2</ecNumber>
    </submittedName>
</protein>
<dbReference type="GO" id="GO:0004748">
    <property type="term" value="F:ribonucleoside-diphosphate reductase activity, thioredoxin disulfide as acceptor"/>
    <property type="evidence" value="ECO:0007669"/>
    <property type="project" value="TreeGrafter"/>
</dbReference>
<dbReference type="PROSITE" id="PS51161">
    <property type="entry name" value="ATP_CONE"/>
    <property type="match status" value="1"/>
</dbReference>
<dbReference type="NCBIfam" id="TIGR02487">
    <property type="entry name" value="NrdD"/>
    <property type="match status" value="1"/>
</dbReference>
<dbReference type="AlphaFoldDB" id="A0A9D2PRT4"/>
<reference evidence="5" key="1">
    <citation type="journal article" date="2021" name="PeerJ">
        <title>Extensive microbial diversity within the chicken gut microbiome revealed by metagenomics and culture.</title>
        <authorList>
            <person name="Gilroy R."/>
            <person name="Ravi A."/>
            <person name="Getino M."/>
            <person name="Pursley I."/>
            <person name="Horton D.L."/>
            <person name="Alikhan N.F."/>
            <person name="Baker D."/>
            <person name="Gharbi K."/>
            <person name="Hall N."/>
            <person name="Watson M."/>
            <person name="Adriaenssens E.M."/>
            <person name="Foster-Nyarko E."/>
            <person name="Jarju S."/>
            <person name="Secka A."/>
            <person name="Antonio M."/>
            <person name="Oren A."/>
            <person name="Chaudhuri R.R."/>
            <person name="La Ragione R."/>
            <person name="Hildebrand F."/>
            <person name="Pallen M.J."/>
        </authorList>
    </citation>
    <scope>NUCLEOTIDE SEQUENCE</scope>
    <source>
        <strain evidence="5">ChiBcec2-3848</strain>
    </source>
</reference>
<sequence length="711" mass="81411">MMYVIKKDGTREKFDVQKIIRAVNKSASRIMYQFTEQEVGFLCKYAEDKAKSLGKEEITIQEMHNIVEGALEAVNPSVAKSYRDYRNYKHDFIHMMDEVYTKSQSIRYIGDKSNANTDSALVATKRSLIFNELNKELYRKFFMTRNELQACKDGYIYIHDQSARLDTMNCCLFDVANVLKGGFEMGNVWYNEPKTLDTAFDVMGDIILSTAAQQYGGFTVPEVDKILAPYAEKSYEKYKEEFLKYVDPSWEQAEDRAKKYAMDKVRRDYDQGWQGIEYKLNTVGSSRGDYPFVTVTLGLGMERFEKMCSISLLEVHKGGQGKKGHKKPVLFPKIVFLYDENVHGEGQIGEDVFEAGIACSAKTMYPDWLSLSGKGYISSMYKRYKKVISPMGCRAFLSPWYVRGGMNPADDKDEPVFVGRFNVGAVSLHLPMILAKARSENRDFYEVLDFYLEMIRQLHIRTYDYLGEMRASTNPLAYCEGGFYGGNLKPSDKIKPLLKPMTASFGITALNELQELYNGKSIREDGEFALEVLQYINRKVEQYKKEDGNLYAIYGTPAESLCGLQVEQFRKMYGIVEGVSDRPYVSNSFHCHVTEVMTPIEKQDCEGRFWELCNGGKIQYVRYPIGYNIDAIRALVRRAMELGYYEGVNLSLAYCDDCGHEELEMDVCPVCGSRNLTKIDRMNGYLSYSRVHGDTRLNSAKMAEIAERKSM</sequence>
<evidence type="ECO:0000256" key="2">
    <source>
        <dbReference type="ARBA" id="ARBA00022840"/>
    </source>
</evidence>
<accession>A0A9D2PRT4</accession>
<dbReference type="EC" id="1.17.4.2" evidence="5"/>
<evidence type="ECO:0000256" key="1">
    <source>
        <dbReference type="ARBA" id="ARBA00022741"/>
    </source>
</evidence>
<dbReference type="InterPro" id="IPR005144">
    <property type="entry name" value="ATP-cone_dom"/>
</dbReference>
<evidence type="ECO:0000313" key="6">
    <source>
        <dbReference type="Proteomes" id="UP000823886"/>
    </source>
</evidence>
<dbReference type="GO" id="GO:0009265">
    <property type="term" value="P:2'-deoxyribonucleotide biosynthetic process"/>
    <property type="evidence" value="ECO:0007669"/>
    <property type="project" value="TreeGrafter"/>
</dbReference>
<dbReference type="PANTHER" id="PTHR21075">
    <property type="entry name" value="ANAEROBIC RIBONUCLEOSIDE-TRIPHOSPHATE REDUCTASE"/>
    <property type="match status" value="1"/>
</dbReference>
<proteinExistence type="predicted"/>
<dbReference type="PANTHER" id="PTHR21075:SF0">
    <property type="entry name" value="ANAEROBIC RIBONUCLEOSIDE-TRIPHOSPHATE REDUCTASE"/>
    <property type="match status" value="1"/>
</dbReference>
<dbReference type="Pfam" id="PF13597">
    <property type="entry name" value="NRDD"/>
    <property type="match status" value="1"/>
</dbReference>
<keyword evidence="5" id="KW-0560">Oxidoreductase</keyword>
<reference evidence="5" key="2">
    <citation type="submission" date="2021-04" db="EMBL/GenBank/DDBJ databases">
        <authorList>
            <person name="Gilroy R."/>
        </authorList>
    </citation>
    <scope>NUCLEOTIDE SEQUENCE</scope>
    <source>
        <strain evidence="5">ChiBcec2-3848</strain>
    </source>
</reference>
<gene>
    <name evidence="5" type="primary">nrdD</name>
    <name evidence="5" type="ORF">H9753_13510</name>
</gene>
<comment type="caution">
    <text evidence="5">The sequence shown here is derived from an EMBL/GenBank/DDBJ whole genome shotgun (WGS) entry which is preliminary data.</text>
</comment>
<feature type="domain" description="ATP-cone" evidence="4">
    <location>
        <begin position="2"/>
        <end position="93"/>
    </location>
</feature>
<dbReference type="GO" id="GO:0008998">
    <property type="term" value="F:ribonucleoside-triphosphate reductase (thioredoxin) activity"/>
    <property type="evidence" value="ECO:0007669"/>
    <property type="project" value="UniProtKB-EC"/>
</dbReference>
<dbReference type="EMBL" id="DWVZ01000187">
    <property type="protein sequence ID" value="HJC64607.1"/>
    <property type="molecule type" value="Genomic_DNA"/>
</dbReference>